<protein>
    <submittedName>
        <fullName evidence="1">Uncharacterized protein</fullName>
    </submittedName>
</protein>
<keyword evidence="2" id="KW-1185">Reference proteome</keyword>
<gene>
    <name evidence="1" type="ORF">JCGZ_06477</name>
</gene>
<sequence>MALTAAVLPPLMAASSFLRHRWSSRRRNDRTKEASRVVPTIRVETVGNGEKSPELDGGEAVEGDSSICTTVVVAGNEEREAASLLLVCVKKKRGRKKKKRGGV</sequence>
<proteinExistence type="predicted"/>
<organism evidence="1 2">
    <name type="scientific">Jatropha curcas</name>
    <name type="common">Barbados nut</name>
    <dbReference type="NCBI Taxonomy" id="180498"/>
    <lineage>
        <taxon>Eukaryota</taxon>
        <taxon>Viridiplantae</taxon>
        <taxon>Streptophyta</taxon>
        <taxon>Embryophyta</taxon>
        <taxon>Tracheophyta</taxon>
        <taxon>Spermatophyta</taxon>
        <taxon>Magnoliopsida</taxon>
        <taxon>eudicotyledons</taxon>
        <taxon>Gunneridae</taxon>
        <taxon>Pentapetalae</taxon>
        <taxon>rosids</taxon>
        <taxon>fabids</taxon>
        <taxon>Malpighiales</taxon>
        <taxon>Euphorbiaceae</taxon>
        <taxon>Crotonoideae</taxon>
        <taxon>Jatropheae</taxon>
        <taxon>Jatropha</taxon>
    </lineage>
</organism>
<dbReference type="AlphaFoldDB" id="A0A067LQ62"/>
<dbReference type="Proteomes" id="UP000027138">
    <property type="component" value="Unassembled WGS sequence"/>
</dbReference>
<name>A0A067LQ62_JATCU</name>
<evidence type="ECO:0000313" key="2">
    <source>
        <dbReference type="Proteomes" id="UP000027138"/>
    </source>
</evidence>
<accession>A0A067LQ62</accession>
<dbReference type="EMBL" id="KK914209">
    <property type="protein sequence ID" value="KDP46689.1"/>
    <property type="molecule type" value="Genomic_DNA"/>
</dbReference>
<evidence type="ECO:0000313" key="1">
    <source>
        <dbReference type="EMBL" id="KDP46689.1"/>
    </source>
</evidence>
<reference evidence="1 2" key="1">
    <citation type="journal article" date="2014" name="PLoS ONE">
        <title>Global Analysis of Gene Expression Profiles in Physic Nut (Jatropha curcas L.) Seedlings Exposed to Salt Stress.</title>
        <authorList>
            <person name="Zhang L."/>
            <person name="Zhang C."/>
            <person name="Wu P."/>
            <person name="Chen Y."/>
            <person name="Li M."/>
            <person name="Jiang H."/>
            <person name="Wu G."/>
        </authorList>
    </citation>
    <scope>NUCLEOTIDE SEQUENCE [LARGE SCALE GENOMIC DNA]</scope>
    <source>
        <strain evidence="2">cv. GZQX0401</strain>
        <tissue evidence="1">Young leaves</tissue>
    </source>
</reference>